<proteinExistence type="inferred from homology"/>
<dbReference type="RefSeq" id="WP_095506512.1">
    <property type="nucleotide sequence ID" value="NZ_BSNC01000003.1"/>
</dbReference>
<evidence type="ECO:0000313" key="7">
    <source>
        <dbReference type="EMBL" id="GLP95948.1"/>
    </source>
</evidence>
<evidence type="ECO:0000256" key="2">
    <source>
        <dbReference type="ARBA" id="ARBA00010199"/>
    </source>
</evidence>
<evidence type="ECO:0000256" key="3">
    <source>
        <dbReference type="ARBA" id="ARBA00022692"/>
    </source>
</evidence>
<dbReference type="AlphaFoldDB" id="A0AA37RVF0"/>
<dbReference type="InterPro" id="IPR044644">
    <property type="entry name" value="DinF-like"/>
</dbReference>
<keyword evidence="3 6" id="KW-0812">Transmembrane</keyword>
<evidence type="ECO:0000256" key="4">
    <source>
        <dbReference type="ARBA" id="ARBA00022989"/>
    </source>
</evidence>
<sequence length="446" mass="48835">MSQSALQAVNHKAVLALALPMILSNITSPLLGLVDTAVIGHMDQPYYLGGVAVGSMIITLIFWLMGFLRMATTGKVAQSFGANDSAAQIQLLAQGLMVALVIAFGILLLQWPIWQLAHWLAGASAEVSEQAQRYFEIRVWASPMALVNLVLMGWLLGRQKSKLAMYAVILTNCLNLTLDLWFVIGLGWGVAGVAWASLLAETGSMLLLLWFTRGQLRSLGETWLGTLQKYAKLAGLGSLLALNRDIFIRSACLQAVFSFMTFQGARLGDIPLAANAILLNFLMLISYALDGFAYSAEAQVGRAYGQGENQALNKAVRLNLIWGFGSALIFSLAFGLFGSALIHLMTGISEVREYALTYLPWVVALPLLSFLCYLMDGIYIGAAKGQQMRDSMIFSAFVVFFPLWWLMSDLGNTALWAALSVFMLARGISLYGHYRWRLARGGFISR</sequence>
<feature type="transmembrane region" description="Helical" evidence="6">
    <location>
        <begin position="391"/>
        <end position="407"/>
    </location>
</feature>
<keyword evidence="5 6" id="KW-0472">Membrane</keyword>
<evidence type="ECO:0000256" key="6">
    <source>
        <dbReference type="SAM" id="Phobius"/>
    </source>
</evidence>
<comment type="subcellular location">
    <subcellularLocation>
        <location evidence="1">Membrane</location>
        <topology evidence="1">Multi-pass membrane protein</topology>
    </subcellularLocation>
</comment>
<gene>
    <name evidence="7" type="primary">dinF</name>
    <name evidence="7" type="ORF">GCM10007895_12540</name>
</gene>
<evidence type="ECO:0000313" key="8">
    <source>
        <dbReference type="Proteomes" id="UP001161422"/>
    </source>
</evidence>
<feature type="transmembrane region" description="Helical" evidence="6">
    <location>
        <begin position="190"/>
        <end position="211"/>
    </location>
</feature>
<evidence type="ECO:0000256" key="5">
    <source>
        <dbReference type="ARBA" id="ARBA00023136"/>
    </source>
</evidence>
<dbReference type="GO" id="GO:0042910">
    <property type="term" value="F:xenobiotic transmembrane transporter activity"/>
    <property type="evidence" value="ECO:0007669"/>
    <property type="project" value="InterPro"/>
</dbReference>
<feature type="transmembrane region" description="Helical" evidence="6">
    <location>
        <begin position="413"/>
        <end position="434"/>
    </location>
</feature>
<feature type="transmembrane region" description="Helical" evidence="6">
    <location>
        <begin position="137"/>
        <end position="156"/>
    </location>
</feature>
<reference evidence="7" key="2">
    <citation type="submission" date="2023-01" db="EMBL/GenBank/DDBJ databases">
        <title>Draft genome sequence of Paraferrimonas sedimenticola strain NBRC 101628.</title>
        <authorList>
            <person name="Sun Q."/>
            <person name="Mori K."/>
        </authorList>
    </citation>
    <scope>NUCLEOTIDE SEQUENCE</scope>
    <source>
        <strain evidence="7">NBRC 101628</strain>
    </source>
</reference>
<feature type="transmembrane region" description="Helical" evidence="6">
    <location>
        <begin position="46"/>
        <end position="68"/>
    </location>
</feature>
<dbReference type="EMBL" id="BSNC01000003">
    <property type="protein sequence ID" value="GLP95948.1"/>
    <property type="molecule type" value="Genomic_DNA"/>
</dbReference>
<dbReference type="InterPro" id="IPR002528">
    <property type="entry name" value="MATE_fam"/>
</dbReference>
<evidence type="ECO:0000256" key="1">
    <source>
        <dbReference type="ARBA" id="ARBA00004141"/>
    </source>
</evidence>
<comment type="similarity">
    <text evidence="2">Belongs to the multi antimicrobial extrusion (MATE) (TC 2.A.66.1) family.</text>
</comment>
<feature type="transmembrane region" description="Helical" evidence="6">
    <location>
        <begin position="320"/>
        <end position="346"/>
    </location>
</feature>
<dbReference type="Proteomes" id="UP001161422">
    <property type="component" value="Unassembled WGS sequence"/>
</dbReference>
<feature type="transmembrane region" description="Helical" evidence="6">
    <location>
        <begin position="12"/>
        <end position="34"/>
    </location>
</feature>
<name>A0AA37RVF0_9GAMM</name>
<dbReference type="Pfam" id="PF01554">
    <property type="entry name" value="MatE"/>
    <property type="match status" value="2"/>
</dbReference>
<accession>A0AA37RVF0</accession>
<dbReference type="GO" id="GO:0015297">
    <property type="term" value="F:antiporter activity"/>
    <property type="evidence" value="ECO:0007669"/>
    <property type="project" value="InterPro"/>
</dbReference>
<feature type="transmembrane region" description="Helical" evidence="6">
    <location>
        <begin position="163"/>
        <end position="184"/>
    </location>
</feature>
<organism evidence="7 8">
    <name type="scientific">Paraferrimonas sedimenticola</name>
    <dbReference type="NCBI Taxonomy" id="375674"/>
    <lineage>
        <taxon>Bacteria</taxon>
        <taxon>Pseudomonadati</taxon>
        <taxon>Pseudomonadota</taxon>
        <taxon>Gammaproteobacteria</taxon>
        <taxon>Alteromonadales</taxon>
        <taxon>Ferrimonadaceae</taxon>
        <taxon>Paraferrimonas</taxon>
    </lineage>
</organism>
<feature type="transmembrane region" description="Helical" evidence="6">
    <location>
        <begin position="89"/>
        <end position="111"/>
    </location>
</feature>
<keyword evidence="8" id="KW-1185">Reference proteome</keyword>
<dbReference type="PANTHER" id="PTHR42893">
    <property type="entry name" value="PROTEIN DETOXIFICATION 44, CHLOROPLASTIC-RELATED"/>
    <property type="match status" value="1"/>
</dbReference>
<comment type="caution">
    <text evidence="7">The sequence shown here is derived from an EMBL/GenBank/DDBJ whole genome shotgun (WGS) entry which is preliminary data.</text>
</comment>
<dbReference type="GO" id="GO:0005886">
    <property type="term" value="C:plasma membrane"/>
    <property type="evidence" value="ECO:0007669"/>
    <property type="project" value="TreeGrafter"/>
</dbReference>
<feature type="transmembrane region" description="Helical" evidence="6">
    <location>
        <begin position="358"/>
        <end position="379"/>
    </location>
</feature>
<keyword evidence="4 6" id="KW-1133">Transmembrane helix</keyword>
<dbReference type="CDD" id="cd13136">
    <property type="entry name" value="MATE_DinF_like"/>
    <property type="match status" value="1"/>
</dbReference>
<dbReference type="NCBIfam" id="TIGR00797">
    <property type="entry name" value="matE"/>
    <property type="match status" value="1"/>
</dbReference>
<dbReference type="PANTHER" id="PTHR42893:SF46">
    <property type="entry name" value="PROTEIN DETOXIFICATION 44, CHLOROPLASTIC"/>
    <property type="match status" value="1"/>
</dbReference>
<protein>
    <submittedName>
        <fullName evidence="7">MATE family efflux transporter</fullName>
    </submittedName>
</protein>
<reference evidence="7" key="1">
    <citation type="journal article" date="2014" name="Int. J. Syst. Evol. Microbiol.">
        <title>Complete genome sequence of Corynebacterium casei LMG S-19264T (=DSM 44701T), isolated from a smear-ripened cheese.</title>
        <authorList>
            <consortium name="US DOE Joint Genome Institute (JGI-PGF)"/>
            <person name="Walter F."/>
            <person name="Albersmeier A."/>
            <person name="Kalinowski J."/>
            <person name="Ruckert C."/>
        </authorList>
    </citation>
    <scope>NUCLEOTIDE SEQUENCE</scope>
    <source>
        <strain evidence="7">NBRC 101628</strain>
    </source>
</reference>